<evidence type="ECO:0000313" key="7">
    <source>
        <dbReference type="Proteomes" id="UP000683925"/>
    </source>
</evidence>
<dbReference type="GO" id="GO:0005524">
    <property type="term" value="F:ATP binding"/>
    <property type="evidence" value="ECO:0007669"/>
    <property type="project" value="UniProtKB-UniRule"/>
</dbReference>
<name>A0A8S1X2X0_PAROT</name>
<dbReference type="FunFam" id="1.10.510.10:FF:001335">
    <property type="entry name" value="Uncharacterized protein"/>
    <property type="match status" value="1"/>
</dbReference>
<protein>
    <recommendedName>
        <fullName evidence="5">Protein kinase domain-containing protein</fullName>
    </recommendedName>
</protein>
<dbReference type="Pfam" id="PF00069">
    <property type="entry name" value="Pkinase"/>
    <property type="match status" value="1"/>
</dbReference>
<dbReference type="GO" id="GO:0035556">
    <property type="term" value="P:intracellular signal transduction"/>
    <property type="evidence" value="ECO:0007669"/>
    <property type="project" value="TreeGrafter"/>
</dbReference>
<keyword evidence="2 3" id="KW-0067">ATP-binding</keyword>
<dbReference type="PROSITE" id="PS50011">
    <property type="entry name" value="PROTEIN_KINASE_DOM"/>
    <property type="match status" value="1"/>
</dbReference>
<dbReference type="InterPro" id="IPR017441">
    <property type="entry name" value="Protein_kinase_ATP_BS"/>
</dbReference>
<organism evidence="6 7">
    <name type="scientific">Paramecium octaurelia</name>
    <dbReference type="NCBI Taxonomy" id="43137"/>
    <lineage>
        <taxon>Eukaryota</taxon>
        <taxon>Sar</taxon>
        <taxon>Alveolata</taxon>
        <taxon>Ciliophora</taxon>
        <taxon>Intramacronucleata</taxon>
        <taxon>Oligohymenophorea</taxon>
        <taxon>Peniculida</taxon>
        <taxon>Parameciidae</taxon>
        <taxon>Paramecium</taxon>
    </lineage>
</organism>
<dbReference type="PROSITE" id="PS00108">
    <property type="entry name" value="PROTEIN_KINASE_ST"/>
    <property type="match status" value="1"/>
</dbReference>
<feature type="coiled-coil region" evidence="4">
    <location>
        <begin position="361"/>
        <end position="388"/>
    </location>
</feature>
<dbReference type="Proteomes" id="UP000683925">
    <property type="component" value="Unassembled WGS sequence"/>
</dbReference>
<evidence type="ECO:0000259" key="5">
    <source>
        <dbReference type="PROSITE" id="PS50011"/>
    </source>
</evidence>
<reference evidence="6" key="1">
    <citation type="submission" date="2021-01" db="EMBL/GenBank/DDBJ databases">
        <authorList>
            <consortium name="Genoscope - CEA"/>
            <person name="William W."/>
        </authorList>
    </citation>
    <scope>NUCLEOTIDE SEQUENCE</scope>
</reference>
<dbReference type="PROSITE" id="PS00107">
    <property type="entry name" value="PROTEIN_KINASE_ATP"/>
    <property type="match status" value="1"/>
</dbReference>
<sequence>MYQNETEYYSGSGFKESGIMKKWKEKLFIFYVNTQVLQIQDVKDQRQKQIRIYDYTLKRLGRIQDKYVIKLWTKSNEIKFGWNNEKEYQQWTDCFSGEWQKKLAQRKALEEFDRSLPEEEPQIDKQPLTIKSQAKPSLLSRNKIQKMIPHLPDCIQKDMEILLQSTFQNLVNFSDIHNFKQILDQEDAQLYQDTNDNLHMKLIYYSKIEPHRIYDEHVMPSPSWLPHLFKSFQVYPTKKGCSLVYAQLHLDETSCDTLQHQDLPINMMNSDLISIVFTQKGFEKDGIYCIFRKYTGQEIYHDQIDHSLAKQLDQYKIIRSVLVIQPSNKQDYKSLLIEDINVESQDRDAGEKMIKVFLMNITSSDRNLTQIQEQIQQITENIITQNNESVDALQVSIKPTKQEILRITSEQHQIQSREEFLKIIEMVKRGEQINEAITYYSDQRISQGLSEQLDSTEEGGHFMYTKYYRVDQQRGGLTYHNERLLRDQRSVLLSMIKRIGSNIINGKSVMSVSLPIQIFETRSFLERMARALGHAPIFLESAAKSPDVKEQMRLTIAFYFSGFMMGIQQEKPFNPILGETFQGRIKGCPIYLEQTSHHPPISNFILFGRDYKVYGAFSPVVNMGCNSLSGEQQGHSVVHFQNSNLKFYYINQPFTVYNIITGQRNVNCHKRSFCFQPDLQLCAVIQFNPKDKNRSFFSKSSQPIDYFVGQIHKVTPMCIERCKLAHRTGSGLNSKLKIKAEEILESYEQITGRWTSHLDVNNQRYWDINTIYFRVRIKATTIRLSLQTGFTVDEGKRNRESVGYERVDGSRVEKGLKAKRKKAILMQYIIQINALLTYLSHQNNIYQKLMDFEINDSIQAEKRKYLLLTLNGQPDANIIRFRFFQRQICMADIKTKAENYYQMKIQCLRLFTQQGIEIFQEDLPYIKEGTLLYISDSSDFDAYSQISVYQIMKVLGEGGFGKVMLGKHKVTGEQVAIKLIDSGKLWNAEDIDLVFREAEVMKNLRHNNIIKILNCYTLPNMQVVLIMEFLQGGDLVEYIQEKGGLSEEEARVIFRQIAEAIRYCHDKRLIHRDLKLENVLLTSKVEKMIKIIDFGIATVSTNFTIDKVDRGSLSYMPPEVVGGQATEIRPAIDIWALGVILYALVCANLPFTSRSDEQTIDNILKCNYTFPSHLILSKEYKELVANMLNPDQSERYSAYQILGHPWMQKVLTQSPTKMLNPRTLANKKNKKALIQMGIKKEITMAGPSRHCQQPQIRAGATMLKTTSNQGFVQVVYDLQARNFLKQEDQSSPRSSLNFLGDLVNKSNQEPDEIINTEKPQTKTPLTRKYSDFNQKLIDKIFLEDSKREKIKQWRKNQVKKQANHFKSQSQGSIINCAQNNYVSARSANTSPLQTASRSGLQSPNLLYSVRGTAKSKRKPQSQLEIQTILNLSQKIEWKQLFASPTYSSRDTPLKIQKTNQQKAEQLYKIQIQFKQRKRNSDNLLQKQLSLNNKEITIQKLCNIIFSSRVRASNK</sequence>
<feature type="domain" description="Protein kinase" evidence="5">
    <location>
        <begin position="949"/>
        <end position="1207"/>
    </location>
</feature>
<dbReference type="PANTHER" id="PTHR24346:SF30">
    <property type="entry name" value="MATERNAL EMBRYONIC LEUCINE ZIPPER KINASE"/>
    <property type="match status" value="1"/>
</dbReference>
<dbReference type="FunFam" id="2.40.160.120:FF:000015">
    <property type="entry name" value="Oxysterol binding protein, putative"/>
    <property type="match status" value="1"/>
</dbReference>
<proteinExistence type="predicted"/>
<feature type="binding site" evidence="3">
    <location>
        <position position="978"/>
    </location>
    <ligand>
        <name>ATP</name>
        <dbReference type="ChEBI" id="CHEBI:30616"/>
    </ligand>
</feature>
<dbReference type="SMART" id="SM00220">
    <property type="entry name" value="S_TKc"/>
    <property type="match status" value="1"/>
</dbReference>
<accession>A0A8S1X2X0</accession>
<keyword evidence="4" id="KW-0175">Coiled coil</keyword>
<keyword evidence="7" id="KW-1185">Reference proteome</keyword>
<dbReference type="GO" id="GO:0008289">
    <property type="term" value="F:lipid binding"/>
    <property type="evidence" value="ECO:0007669"/>
    <property type="project" value="InterPro"/>
</dbReference>
<comment type="caution">
    <text evidence="6">The sequence shown here is derived from an EMBL/GenBank/DDBJ whole genome shotgun (WGS) entry which is preliminary data.</text>
</comment>
<evidence type="ECO:0000256" key="1">
    <source>
        <dbReference type="ARBA" id="ARBA00022741"/>
    </source>
</evidence>
<evidence type="ECO:0000256" key="3">
    <source>
        <dbReference type="PROSITE-ProRule" id="PRU10141"/>
    </source>
</evidence>
<keyword evidence="1 3" id="KW-0547">Nucleotide-binding</keyword>
<dbReference type="EMBL" id="CAJJDP010000108">
    <property type="protein sequence ID" value="CAD8195000.1"/>
    <property type="molecule type" value="Genomic_DNA"/>
</dbReference>
<evidence type="ECO:0000313" key="6">
    <source>
        <dbReference type="EMBL" id="CAD8195000.1"/>
    </source>
</evidence>
<dbReference type="GO" id="GO:0005737">
    <property type="term" value="C:cytoplasm"/>
    <property type="evidence" value="ECO:0007669"/>
    <property type="project" value="TreeGrafter"/>
</dbReference>
<dbReference type="PANTHER" id="PTHR24346">
    <property type="entry name" value="MAP/MICROTUBULE AFFINITY-REGULATING KINASE"/>
    <property type="match status" value="1"/>
</dbReference>
<dbReference type="InterPro" id="IPR000719">
    <property type="entry name" value="Prot_kinase_dom"/>
</dbReference>
<dbReference type="OrthoDB" id="287672at2759"/>
<evidence type="ECO:0000256" key="4">
    <source>
        <dbReference type="SAM" id="Coils"/>
    </source>
</evidence>
<gene>
    <name evidence="6" type="ORF">POCTA_138.1.T1080059</name>
</gene>
<dbReference type="Pfam" id="PF01237">
    <property type="entry name" value="Oxysterol_BP"/>
    <property type="match status" value="1"/>
</dbReference>
<dbReference type="InterPro" id="IPR008271">
    <property type="entry name" value="Ser/Thr_kinase_AS"/>
</dbReference>
<dbReference type="GO" id="GO:0004674">
    <property type="term" value="F:protein serine/threonine kinase activity"/>
    <property type="evidence" value="ECO:0007669"/>
    <property type="project" value="TreeGrafter"/>
</dbReference>
<evidence type="ECO:0000256" key="2">
    <source>
        <dbReference type="ARBA" id="ARBA00022840"/>
    </source>
</evidence>
<dbReference type="InterPro" id="IPR000648">
    <property type="entry name" value="Oxysterol-bd"/>
</dbReference>